<evidence type="ECO:0000313" key="1">
    <source>
        <dbReference type="EMBL" id="EAQ77409.1"/>
    </source>
</evidence>
<comment type="caution">
    <text evidence="1">The sequence shown here is derived from an EMBL/GenBank/DDBJ whole genome shotgun (WGS) entry which is preliminary data.</text>
</comment>
<sequence>MGISQLRQQFQTVGRWAILSLAAVALTVAYAGPSFSNSESTLAPHATATHEVQDVAWRGRRVYRRAYRTPYYRGYRGYGYGPRYNRGYYGRPYGGAVVTPRIGVYW</sequence>
<dbReference type="Proteomes" id="UP000004358">
    <property type="component" value="Unassembled WGS sequence"/>
</dbReference>
<protein>
    <submittedName>
        <fullName evidence="1">Uncharacterized protein</fullName>
    </submittedName>
</protein>
<dbReference type="AlphaFoldDB" id="A4A1G0"/>
<proteinExistence type="predicted"/>
<gene>
    <name evidence="1" type="ORF">DSM3645_04570</name>
</gene>
<dbReference type="EMBL" id="AANZ01000034">
    <property type="protein sequence ID" value="EAQ77409.1"/>
    <property type="molecule type" value="Genomic_DNA"/>
</dbReference>
<organism evidence="1 2">
    <name type="scientific">Blastopirellula marina DSM 3645</name>
    <dbReference type="NCBI Taxonomy" id="314230"/>
    <lineage>
        <taxon>Bacteria</taxon>
        <taxon>Pseudomonadati</taxon>
        <taxon>Planctomycetota</taxon>
        <taxon>Planctomycetia</taxon>
        <taxon>Pirellulales</taxon>
        <taxon>Pirellulaceae</taxon>
        <taxon>Blastopirellula</taxon>
    </lineage>
</organism>
<name>A4A1G0_9BACT</name>
<dbReference type="HOGENOM" id="CLU_2217930_0_0_0"/>
<reference evidence="1 2" key="1">
    <citation type="submission" date="2006-02" db="EMBL/GenBank/DDBJ databases">
        <authorList>
            <person name="Amann R."/>
            <person name="Ferriera S."/>
            <person name="Johnson J."/>
            <person name="Kravitz S."/>
            <person name="Halpern A."/>
            <person name="Remington K."/>
            <person name="Beeson K."/>
            <person name="Tran B."/>
            <person name="Rogers Y.-H."/>
            <person name="Friedman R."/>
            <person name="Venter J.C."/>
        </authorList>
    </citation>
    <scope>NUCLEOTIDE SEQUENCE [LARGE SCALE GENOMIC DNA]</scope>
    <source>
        <strain evidence="1 2">DSM 3645</strain>
    </source>
</reference>
<dbReference type="RefSeq" id="WP_002654508.1">
    <property type="nucleotide sequence ID" value="NZ_CH672377.1"/>
</dbReference>
<evidence type="ECO:0000313" key="2">
    <source>
        <dbReference type="Proteomes" id="UP000004358"/>
    </source>
</evidence>
<accession>A4A1G0</accession>